<dbReference type="InterPro" id="IPR016195">
    <property type="entry name" value="Pol/histidinol_Pase-like"/>
</dbReference>
<comment type="caution">
    <text evidence="25">The sequence shown here is derived from an EMBL/GenBank/DDBJ whole genome shotgun (WGS) entry which is preliminary data.</text>
</comment>
<evidence type="ECO:0000256" key="2">
    <source>
        <dbReference type="ARBA" id="ARBA00004496"/>
    </source>
</evidence>
<keyword evidence="6" id="KW-0488">Methylation</keyword>
<dbReference type="GO" id="GO:0003677">
    <property type="term" value="F:DNA binding"/>
    <property type="evidence" value="ECO:0007669"/>
    <property type="project" value="InterPro"/>
</dbReference>
<evidence type="ECO:0000256" key="6">
    <source>
        <dbReference type="ARBA" id="ARBA00022481"/>
    </source>
</evidence>
<dbReference type="Pfam" id="PF14716">
    <property type="entry name" value="HHH_8"/>
    <property type="match status" value="1"/>
</dbReference>
<dbReference type="SUPFAM" id="SSF81301">
    <property type="entry name" value="Nucleotidyltransferase"/>
    <property type="match status" value="1"/>
</dbReference>
<keyword evidence="10" id="KW-0235">DNA replication</keyword>
<dbReference type="CDD" id="cd00141">
    <property type="entry name" value="NT_POLXc"/>
    <property type="match status" value="1"/>
</dbReference>
<dbReference type="PANTHER" id="PTHR36928:SF1">
    <property type="entry name" value="PHOSPHATASE YCDX-RELATED"/>
    <property type="match status" value="1"/>
</dbReference>
<dbReference type="NCBIfam" id="NF006375">
    <property type="entry name" value="PRK08609.1"/>
    <property type="match status" value="1"/>
</dbReference>
<evidence type="ECO:0000256" key="14">
    <source>
        <dbReference type="ARBA" id="ARBA00023053"/>
    </source>
</evidence>
<comment type="catalytic activity">
    <reaction evidence="19">
        <text>a 5'-end 2'-deoxyribose-2'-deoxyribonucleotide-DNA = (2E,4S)-4-hydroxypenten-2-al-5-phosphate + a 5'-end 5'-phospho-2'-deoxyribonucleoside-DNA + H(+)</text>
        <dbReference type="Rhea" id="RHEA:76255"/>
        <dbReference type="Rhea" id="RHEA-COMP:13180"/>
        <dbReference type="Rhea" id="RHEA-COMP:18657"/>
        <dbReference type="ChEBI" id="CHEBI:15378"/>
        <dbReference type="ChEBI" id="CHEBI:136412"/>
        <dbReference type="ChEBI" id="CHEBI:195194"/>
        <dbReference type="ChEBI" id="CHEBI:195195"/>
    </reaction>
</comment>
<keyword evidence="15" id="KW-0234">DNA repair</keyword>
<evidence type="ECO:0000313" key="26">
    <source>
        <dbReference type="Proteomes" id="UP000177197"/>
    </source>
</evidence>
<dbReference type="GO" id="GO:0042578">
    <property type="term" value="F:phosphoric ester hydrolase activity"/>
    <property type="evidence" value="ECO:0007669"/>
    <property type="project" value="TreeGrafter"/>
</dbReference>
<evidence type="ECO:0000259" key="23">
    <source>
        <dbReference type="SMART" id="SM00481"/>
    </source>
</evidence>
<dbReference type="PANTHER" id="PTHR36928">
    <property type="entry name" value="PHOSPHATASE YCDX-RELATED"/>
    <property type="match status" value="1"/>
</dbReference>
<comment type="subcellular location">
    <subcellularLocation>
        <location evidence="2">Cytoplasm</location>
    </subcellularLocation>
</comment>
<evidence type="ECO:0000256" key="10">
    <source>
        <dbReference type="ARBA" id="ARBA00022705"/>
    </source>
</evidence>
<dbReference type="AlphaFoldDB" id="A0A1F5CA98"/>
<evidence type="ECO:0000256" key="15">
    <source>
        <dbReference type="ARBA" id="ARBA00023204"/>
    </source>
</evidence>
<dbReference type="InterPro" id="IPR022311">
    <property type="entry name" value="PolX-like"/>
</dbReference>
<dbReference type="EC" id="2.7.7.7" evidence="3"/>
<comment type="cofactor">
    <cofactor evidence="1">
        <name>Mg(2+)</name>
        <dbReference type="ChEBI" id="CHEBI:18420"/>
    </cofactor>
</comment>
<dbReference type="InterPro" id="IPR027421">
    <property type="entry name" value="DNA_pol_lamdba_lyase_dom_sf"/>
</dbReference>
<dbReference type="SUPFAM" id="SSF89550">
    <property type="entry name" value="PHP domain-like"/>
    <property type="match status" value="1"/>
</dbReference>
<dbReference type="EC" id="4.2.99.18" evidence="4"/>
<feature type="domain" description="Helix-hairpin-helix DNA-binding motif class 1" evidence="22">
    <location>
        <begin position="96"/>
        <end position="115"/>
    </location>
</feature>
<dbReference type="InterPro" id="IPR010994">
    <property type="entry name" value="RuvA_2-like"/>
</dbReference>
<dbReference type="InterPro" id="IPR003583">
    <property type="entry name" value="Hlx-hairpin-Hlx_DNA-bd_motif"/>
</dbReference>
<sequence>MAKVSNQEIAGILYAIGEYLEMQGVQFKPRAYEKAGHSVEGLEEDVSEIYKKGGLKAVEDIPGVGESIGEKIEELVKTGRLKYYEQLKNKLPVKIGELTAIEGVGPKMVMKLYKELGIKDLKTLEKSARAGKIAKLEGFGKKSEEKILRGIEFMKKSGGRFILGFILPQIRTIENRLKNLREVDHIAVAGSARRWQETIGDLDILVTSSKPKTVMEFFVNMPEVGHVYSTGPTKTMARLKNGMDADLRVVPDKGFGAALQYFTGDKRHNITLRVLAEKKGYKLNEYGLWRGKKLVAGRTEDEIYKMLGMQTPPPEIRNDSGEIQAALKNKLPKLIGYGDVRGDLQVQTDWTDGVNSIEAMASEAQKLGWEYIAITDHTKSLAMTGGSDEKKLLKQMAEIDKLNSKFKIQNSKFMILKGAEVNIMKDGSLDIKDEVLAKLDVVGVAVHSHFNLSRAEQTRRIVKAMQNKNADILFHPTGRVIQRREAYDLDMDEIIKAAKETGTVLEIDAYPDRLDLKDEYIRKAIQAQVKLSIDTDAHAITHLHYLEFGIAQARRGWATKNDIINTRPWRDMLKLLK</sequence>
<dbReference type="InterPro" id="IPR050243">
    <property type="entry name" value="PHP_phosphatase"/>
</dbReference>
<dbReference type="Pfam" id="PF14791">
    <property type="entry name" value="DNA_pol_B_thumb"/>
    <property type="match status" value="1"/>
</dbReference>
<proteinExistence type="predicted"/>
<dbReference type="GO" id="GO:0140078">
    <property type="term" value="F:class I DNA-(apurinic or apyrimidinic site) endonuclease activity"/>
    <property type="evidence" value="ECO:0007669"/>
    <property type="project" value="UniProtKB-EC"/>
</dbReference>
<comment type="catalytic activity">
    <reaction evidence="21">
        <text>DNA(n) + a 2'-deoxyribonucleoside 5'-triphosphate = DNA(n+1) + diphosphate</text>
        <dbReference type="Rhea" id="RHEA:22508"/>
        <dbReference type="Rhea" id="RHEA-COMP:17339"/>
        <dbReference type="Rhea" id="RHEA-COMP:17340"/>
        <dbReference type="ChEBI" id="CHEBI:33019"/>
        <dbReference type="ChEBI" id="CHEBI:61560"/>
        <dbReference type="ChEBI" id="CHEBI:173112"/>
        <dbReference type="EC" id="2.7.7.7"/>
    </reaction>
</comment>
<feature type="domain" description="Polymerase/histidinol phosphatase N-terminal" evidence="23">
    <location>
        <begin position="342"/>
        <end position="425"/>
    </location>
</feature>
<reference evidence="25 26" key="1">
    <citation type="journal article" date="2016" name="Nat. Commun.">
        <title>Thousands of microbial genomes shed light on interconnected biogeochemical processes in an aquifer system.</title>
        <authorList>
            <person name="Anantharaman K."/>
            <person name="Brown C.T."/>
            <person name="Hug L.A."/>
            <person name="Sharon I."/>
            <person name="Castelle C.J."/>
            <person name="Probst A.J."/>
            <person name="Thomas B.C."/>
            <person name="Singh A."/>
            <person name="Wilkins M.J."/>
            <person name="Karaoz U."/>
            <person name="Brodie E.L."/>
            <person name="Williams K.H."/>
            <person name="Hubbard S.S."/>
            <person name="Banfield J.F."/>
        </authorList>
    </citation>
    <scope>NUCLEOTIDE SEQUENCE [LARGE SCALE GENOMIC DNA]</scope>
</reference>
<keyword evidence="7" id="KW-0237">DNA synthesis</keyword>
<keyword evidence="14" id="KW-0915">Sodium</keyword>
<dbReference type="SMART" id="SM00481">
    <property type="entry name" value="POLIIIAc"/>
    <property type="match status" value="1"/>
</dbReference>
<evidence type="ECO:0000256" key="4">
    <source>
        <dbReference type="ARBA" id="ARBA00012720"/>
    </source>
</evidence>
<evidence type="ECO:0000256" key="11">
    <source>
        <dbReference type="ARBA" id="ARBA00022763"/>
    </source>
</evidence>
<organism evidence="25 26">
    <name type="scientific">Candidatus Azambacteria bacterium RIFCSPLOWO2_02_FULL_44_14</name>
    <dbReference type="NCBI Taxonomy" id="1797306"/>
    <lineage>
        <taxon>Bacteria</taxon>
        <taxon>Candidatus Azamiibacteriota</taxon>
    </lineage>
</organism>
<accession>A0A1F5CA98</accession>
<evidence type="ECO:0000256" key="12">
    <source>
        <dbReference type="ARBA" id="ARBA00022843"/>
    </source>
</evidence>
<gene>
    <name evidence="25" type="ORF">A3I30_02250</name>
</gene>
<evidence type="ECO:0000256" key="3">
    <source>
        <dbReference type="ARBA" id="ARBA00012417"/>
    </source>
</evidence>
<feature type="domain" description="DNA-directed DNA polymerase X" evidence="24">
    <location>
        <begin position="4"/>
        <end position="318"/>
    </location>
</feature>
<keyword evidence="13" id="KW-0239">DNA-directed DNA polymerase</keyword>
<dbReference type="GO" id="GO:0006281">
    <property type="term" value="P:DNA repair"/>
    <property type="evidence" value="ECO:0007669"/>
    <property type="project" value="UniProtKB-KW"/>
</dbReference>
<feature type="domain" description="Helix-hairpin-helix DNA-binding motif class 1" evidence="22">
    <location>
        <begin position="56"/>
        <end position="75"/>
    </location>
</feature>
<evidence type="ECO:0000259" key="24">
    <source>
        <dbReference type="SMART" id="SM00483"/>
    </source>
</evidence>
<keyword evidence="11" id="KW-0227">DNA damage</keyword>
<dbReference type="SMART" id="SM00278">
    <property type="entry name" value="HhH1"/>
    <property type="match status" value="3"/>
</dbReference>
<evidence type="ECO:0000256" key="5">
    <source>
        <dbReference type="ARBA" id="ARBA00020020"/>
    </source>
</evidence>
<dbReference type="PRINTS" id="PR00870">
    <property type="entry name" value="DNAPOLXBETA"/>
</dbReference>
<evidence type="ECO:0000256" key="16">
    <source>
        <dbReference type="ARBA" id="ARBA00035717"/>
    </source>
</evidence>
<evidence type="ECO:0000256" key="20">
    <source>
        <dbReference type="ARBA" id="ARBA00045548"/>
    </source>
</evidence>
<dbReference type="InterPro" id="IPR010996">
    <property type="entry name" value="HHH_MUS81"/>
</dbReference>
<dbReference type="InterPro" id="IPR003141">
    <property type="entry name" value="Pol/His_phosphatase_N"/>
</dbReference>
<name>A0A1F5CA98_9BACT</name>
<evidence type="ECO:0000256" key="13">
    <source>
        <dbReference type="ARBA" id="ARBA00022932"/>
    </source>
</evidence>
<dbReference type="Gene3D" id="3.30.210.10">
    <property type="entry name" value="DNA polymerase, thumb domain"/>
    <property type="match status" value="1"/>
</dbReference>
<evidence type="ECO:0000259" key="22">
    <source>
        <dbReference type="SMART" id="SM00278"/>
    </source>
</evidence>
<dbReference type="Proteomes" id="UP000177197">
    <property type="component" value="Unassembled WGS sequence"/>
</dbReference>
<evidence type="ECO:0000256" key="19">
    <source>
        <dbReference type="ARBA" id="ARBA00044678"/>
    </source>
</evidence>
<dbReference type="SUPFAM" id="SSF47802">
    <property type="entry name" value="DNA polymerase beta, N-terminal domain-like"/>
    <property type="match status" value="1"/>
</dbReference>
<dbReference type="CDD" id="cd07436">
    <property type="entry name" value="PHP_PolX"/>
    <property type="match status" value="1"/>
</dbReference>
<dbReference type="PIRSF" id="PIRSF005047">
    <property type="entry name" value="UCP005047_YshC"/>
    <property type="match status" value="1"/>
</dbReference>
<dbReference type="EMBL" id="MEYV01000018">
    <property type="protein sequence ID" value="OGD39799.1"/>
    <property type="molecule type" value="Genomic_DNA"/>
</dbReference>
<comment type="function">
    <text evidence="20">Repair polymerase that plays a key role in base-excision repair. During this process, the damaged base is excised by specific DNA glycosylases, the DNA backbone is nicked at the abasic site by an apurinic/apyrimidic (AP) endonuclease, and POLB removes 5'-deoxyribose-phosphate from the preincised AP site acting as a 5'-deoxyribose-phosphate lyase (5'-dRP lyase); through its DNA polymerase activity, it adds one nucleotide to the 3' end of the arising single-nucleotide gap. Conducts 'gap-filling' DNA synthesis in a stepwise distributive fashion rather than in a processive fashion as for other DNA polymerases. It is also able to cleave sugar-phosphate bonds 3' to an intact AP site, acting as an AP lyase.</text>
</comment>
<dbReference type="InterPro" id="IPR037160">
    <property type="entry name" value="DNA_Pol_thumb_sf"/>
</dbReference>
<protein>
    <recommendedName>
        <fullName evidence="5">DNA polymerase beta</fullName>
        <ecNumber evidence="3">2.7.7.7</ecNumber>
        <ecNumber evidence="4">4.2.99.18</ecNumber>
    </recommendedName>
    <alternativeName>
        <fullName evidence="16">5'-deoxyribose-phosphate lyase</fullName>
    </alternativeName>
    <alternativeName>
        <fullName evidence="17">AP lyase</fullName>
    </alternativeName>
</protein>
<evidence type="ECO:0000256" key="9">
    <source>
        <dbReference type="ARBA" id="ARBA00022695"/>
    </source>
</evidence>
<dbReference type="Gene3D" id="1.10.150.20">
    <property type="entry name" value="5' to 3' exonuclease, C-terminal subdomain"/>
    <property type="match status" value="1"/>
</dbReference>
<dbReference type="Gene3D" id="3.30.460.10">
    <property type="entry name" value="Beta Polymerase, domain 2"/>
    <property type="match status" value="1"/>
</dbReference>
<dbReference type="InterPro" id="IPR029398">
    <property type="entry name" value="PolB_thumb"/>
</dbReference>
<keyword evidence="12" id="KW-0832">Ubl conjugation</keyword>
<dbReference type="GO" id="GO:0003887">
    <property type="term" value="F:DNA-directed DNA polymerase activity"/>
    <property type="evidence" value="ECO:0007669"/>
    <property type="project" value="UniProtKB-KW"/>
</dbReference>
<dbReference type="InterPro" id="IPR043519">
    <property type="entry name" value="NT_sf"/>
</dbReference>
<dbReference type="SUPFAM" id="SSF47781">
    <property type="entry name" value="RuvA domain 2-like"/>
    <property type="match status" value="1"/>
</dbReference>
<evidence type="ECO:0000256" key="7">
    <source>
        <dbReference type="ARBA" id="ARBA00022634"/>
    </source>
</evidence>
<evidence type="ECO:0000256" key="18">
    <source>
        <dbReference type="ARBA" id="ARBA00044632"/>
    </source>
</evidence>
<feature type="domain" description="Helix-hairpin-helix DNA-binding motif class 1" evidence="22">
    <location>
        <begin position="131"/>
        <end position="150"/>
    </location>
</feature>
<dbReference type="GO" id="GO:0005829">
    <property type="term" value="C:cytosol"/>
    <property type="evidence" value="ECO:0007669"/>
    <property type="project" value="TreeGrafter"/>
</dbReference>
<dbReference type="SMART" id="SM00483">
    <property type="entry name" value="POLXc"/>
    <property type="match status" value="1"/>
</dbReference>
<evidence type="ECO:0000256" key="17">
    <source>
        <dbReference type="ARBA" id="ARBA00035726"/>
    </source>
</evidence>
<dbReference type="InterPro" id="IPR047967">
    <property type="entry name" value="PolX_PHP"/>
</dbReference>
<keyword evidence="9" id="KW-0548">Nucleotidyltransferase</keyword>
<dbReference type="InterPro" id="IPR002054">
    <property type="entry name" value="DNA-dir_DNA_pol_X"/>
</dbReference>
<keyword evidence="8" id="KW-0808">Transferase</keyword>
<comment type="catalytic activity">
    <reaction evidence="18">
        <text>2'-deoxyribonucleotide-(2'-deoxyribose 5'-phosphate)-2'-deoxyribonucleotide-DNA = a 3'-end 2'-deoxyribonucleotide-(2,3-dehydro-2,3-deoxyribose 5'-phosphate)-DNA + a 5'-end 5'-phospho-2'-deoxyribonucleoside-DNA + H(+)</text>
        <dbReference type="Rhea" id="RHEA:66592"/>
        <dbReference type="Rhea" id="RHEA-COMP:13180"/>
        <dbReference type="Rhea" id="RHEA-COMP:16897"/>
        <dbReference type="Rhea" id="RHEA-COMP:17067"/>
        <dbReference type="ChEBI" id="CHEBI:15378"/>
        <dbReference type="ChEBI" id="CHEBI:136412"/>
        <dbReference type="ChEBI" id="CHEBI:157695"/>
        <dbReference type="ChEBI" id="CHEBI:167181"/>
        <dbReference type="EC" id="4.2.99.18"/>
    </reaction>
</comment>
<evidence type="ECO:0000256" key="21">
    <source>
        <dbReference type="ARBA" id="ARBA00049244"/>
    </source>
</evidence>
<evidence type="ECO:0000256" key="1">
    <source>
        <dbReference type="ARBA" id="ARBA00001946"/>
    </source>
</evidence>
<dbReference type="GO" id="GO:0008270">
    <property type="term" value="F:zinc ion binding"/>
    <property type="evidence" value="ECO:0007669"/>
    <property type="project" value="TreeGrafter"/>
</dbReference>
<dbReference type="InterPro" id="IPR002008">
    <property type="entry name" value="DNA_pol_X_beta-like"/>
</dbReference>
<evidence type="ECO:0000313" key="25">
    <source>
        <dbReference type="EMBL" id="OGD39799.1"/>
    </source>
</evidence>
<dbReference type="Gene3D" id="1.10.150.110">
    <property type="entry name" value="DNA polymerase beta, N-terminal domain-like"/>
    <property type="match status" value="1"/>
</dbReference>
<dbReference type="Pfam" id="PF14520">
    <property type="entry name" value="HHH_5"/>
    <property type="match status" value="1"/>
</dbReference>
<dbReference type="Gene3D" id="3.20.20.140">
    <property type="entry name" value="Metal-dependent hydrolases"/>
    <property type="match status" value="1"/>
</dbReference>
<evidence type="ECO:0000256" key="8">
    <source>
        <dbReference type="ARBA" id="ARBA00022679"/>
    </source>
</evidence>